<dbReference type="GO" id="GO:0000466">
    <property type="term" value="P:maturation of 5.8S rRNA from tricistronic rRNA transcript (SSU-rRNA, 5.8S rRNA, LSU-rRNA)"/>
    <property type="evidence" value="ECO:0007669"/>
    <property type="project" value="UniProtKB-UniRule"/>
</dbReference>
<dbReference type="InterPro" id="IPR036322">
    <property type="entry name" value="WD40_repeat_dom_sf"/>
</dbReference>
<evidence type="ECO:0000256" key="4">
    <source>
        <dbReference type="ARBA" id="ARBA00022737"/>
    </source>
</evidence>
<dbReference type="EMBL" id="SGPJ01000156">
    <property type="protein sequence ID" value="THG97648.1"/>
    <property type="molecule type" value="Genomic_DNA"/>
</dbReference>
<feature type="region of interest" description="Disordered" evidence="8">
    <location>
        <begin position="1"/>
        <end position="142"/>
    </location>
</feature>
<keyword evidence="4" id="KW-0677">Repeat</keyword>
<keyword evidence="5 6" id="KW-0539">Nucleus</keyword>
<dbReference type="GO" id="GO:0000463">
    <property type="term" value="P:maturation of LSU-rRNA from tricistronic rRNA transcript (SSU-rRNA, 5.8S rRNA, LSU-rRNA)"/>
    <property type="evidence" value="ECO:0007669"/>
    <property type="project" value="UniProtKB-UniRule"/>
</dbReference>
<dbReference type="PROSITE" id="PS50082">
    <property type="entry name" value="WD_REPEATS_2"/>
    <property type="match status" value="1"/>
</dbReference>
<dbReference type="PANTHER" id="PTHR17605:SF0">
    <property type="entry name" value="RIBOSOME BIOGENESIS PROTEIN BOP1"/>
    <property type="match status" value="1"/>
</dbReference>
<keyword evidence="2 6" id="KW-0698">rRNA processing</keyword>
<gene>
    <name evidence="6" type="primary">ERB1</name>
    <name evidence="11" type="ORF">EW026_g4388</name>
</gene>
<feature type="domain" description="BOP1 N-terminal" evidence="10">
    <location>
        <begin position="149"/>
        <end position="405"/>
    </location>
</feature>
<evidence type="ECO:0000313" key="12">
    <source>
        <dbReference type="Proteomes" id="UP000309038"/>
    </source>
</evidence>
<evidence type="ECO:0000256" key="7">
    <source>
        <dbReference type="PROSITE-ProRule" id="PRU00221"/>
    </source>
</evidence>
<feature type="compositionally biased region" description="Acidic residues" evidence="8">
    <location>
        <begin position="65"/>
        <end position="99"/>
    </location>
</feature>
<dbReference type="SUPFAM" id="SSF50978">
    <property type="entry name" value="WD40 repeat-like"/>
    <property type="match status" value="1"/>
</dbReference>
<dbReference type="SMART" id="SM01035">
    <property type="entry name" value="BOP1NT"/>
    <property type="match status" value="1"/>
</dbReference>
<keyword evidence="3 7" id="KW-0853">WD repeat</keyword>
<evidence type="ECO:0000256" key="1">
    <source>
        <dbReference type="ARBA" id="ARBA00022517"/>
    </source>
</evidence>
<feature type="repeat" description="WD" evidence="7">
    <location>
        <begin position="412"/>
        <end position="453"/>
    </location>
</feature>
<feature type="transmembrane region" description="Helical" evidence="9">
    <location>
        <begin position="865"/>
        <end position="889"/>
    </location>
</feature>
<dbReference type="Pfam" id="PF08145">
    <property type="entry name" value="BOP1NT"/>
    <property type="match status" value="1"/>
</dbReference>
<dbReference type="PANTHER" id="PTHR17605">
    <property type="entry name" value="RIBOSOME BIOGENESIS PROTEIN BOP1 BLOCK OF PROLIFERATION 1 PROTEIN"/>
    <property type="match status" value="1"/>
</dbReference>
<comment type="caution">
    <text evidence="11">The sequence shown here is derived from an EMBL/GenBank/DDBJ whole genome shotgun (WGS) entry which is preliminary data.</text>
</comment>
<sequence>MAATEAGRSSRKRKTAVEEPLNTESTFPQNVGLEMESDAEGDDEGAASDDGEVDEFPEIDTRSDTEDEDYESNSEDEEEEDEEEDEEDQEETESEEDDDLHIFPKAKTVVSDITGQPKRVYPPIEPDYDSDSSTEDAPNRVGDIPMHWYDDLPHVGYDMNGRKVLRPARGDELDKFLETIDDPNSWTAAFDKKAQMDKPLSSEELDLIRRLQENENPDEQYDPYEPTVEWFTGKGKEEVMPLSSAPEPKRRWVPSKWEKQKVMKIVRAIRQGRIVPNKPRTTDDQSRFYPIWNEEPSNQPAPLPAPKPRLPTHAESYNPPEEYLPTEEERKAWEETEKEDRDRDFLPQKYSALRLVPAYNQFIQERFSRQLDLYLAPRIQRTKLRIDPNSLIPKLPSPNSLKPFPVYRSLTVSHEKGRARCISVSPDGIWVASGDESGSVSLWETIVGKVVKKWKFKGKIGAVEWCPRTDVCFLVVTIEEQLHFLIPPNLPVAILKATQALLAPANMPPPPAVPSPVKWVSTSAAASTSDSPILTVSLPSGSGLPKQLAWHKRGDYLATVASGEGQGGVWIHQLSRRHSQAPFKKIKGSVQLVLFHPTKPHFFVATQRYVRMYNLAEQKLLKTLMPGIKWISSMDVHPLGDHLIVGGYDRKLCWFDLELSDKPYKILRIVGARKMVDWTSPTVITGEADVFGKLIFSLFGLYVWEIFQTSDFDWSIITGKRKFVWPLILSVICPDRLDYLSFGDNADRLHCTVYIRLLQVTGNLAILTASTSLMIRTIALWERQIRIVIPLCVLCLAHWVILCRGMFIVHAVYSPETKSCIVTFTDHVFLNVGFFATMGFDFIILCFTVTALWKQRTHSDLWRLLFQDGLMYFCLTFFCNAVPAILNVINLNPLMNVIATIPAATVSTIASCRLVMRLQEFNQTKADVYVHSSQVLTNNNGTRGGPIRLAKRQTMSPAPQVMVTTDRIVVENYTPTSIGSAKTARKMMMDLEAMKEYSDTEYDRESYVAGS</sequence>
<feature type="region of interest" description="Disordered" evidence="8">
    <location>
        <begin position="276"/>
        <end position="340"/>
    </location>
</feature>
<dbReference type="GO" id="GO:0005654">
    <property type="term" value="C:nucleoplasm"/>
    <property type="evidence" value="ECO:0007669"/>
    <property type="project" value="UniProtKB-SubCell"/>
</dbReference>
<feature type="transmembrane region" description="Helical" evidence="9">
    <location>
        <begin position="833"/>
        <end position="853"/>
    </location>
</feature>
<dbReference type="SMART" id="SM00320">
    <property type="entry name" value="WD40"/>
    <property type="match status" value="3"/>
</dbReference>
<keyword evidence="12" id="KW-1185">Reference proteome</keyword>
<dbReference type="Pfam" id="PF00400">
    <property type="entry name" value="WD40"/>
    <property type="match status" value="2"/>
</dbReference>
<evidence type="ECO:0000313" key="11">
    <source>
        <dbReference type="EMBL" id="THG97648.1"/>
    </source>
</evidence>
<comment type="function">
    <text evidence="6">Component of the NOP7 complex, which is required for maturation of the 25S and 5.8S ribosomal RNAs and formation of the 60S ribosome.</text>
</comment>
<reference evidence="11 12" key="1">
    <citation type="submission" date="2019-02" db="EMBL/GenBank/DDBJ databases">
        <title>Genome sequencing of the rare red list fungi Phlebia centrifuga.</title>
        <authorList>
            <person name="Buettner E."/>
            <person name="Kellner H."/>
        </authorList>
    </citation>
    <scope>NUCLEOTIDE SEQUENCE [LARGE SCALE GENOMIC DNA]</scope>
    <source>
        <strain evidence="11 12">DSM 108282</strain>
    </source>
</reference>
<evidence type="ECO:0000259" key="10">
    <source>
        <dbReference type="SMART" id="SM01035"/>
    </source>
</evidence>
<organism evidence="11 12">
    <name type="scientific">Hermanssonia centrifuga</name>
    <dbReference type="NCBI Taxonomy" id="98765"/>
    <lineage>
        <taxon>Eukaryota</taxon>
        <taxon>Fungi</taxon>
        <taxon>Dikarya</taxon>
        <taxon>Basidiomycota</taxon>
        <taxon>Agaricomycotina</taxon>
        <taxon>Agaricomycetes</taxon>
        <taxon>Polyporales</taxon>
        <taxon>Meruliaceae</taxon>
        <taxon>Hermanssonia</taxon>
    </lineage>
</organism>
<evidence type="ECO:0000256" key="3">
    <source>
        <dbReference type="ARBA" id="ARBA00022574"/>
    </source>
</evidence>
<feature type="compositionally biased region" description="Pro residues" evidence="8">
    <location>
        <begin position="299"/>
        <end position="309"/>
    </location>
</feature>
<protein>
    <recommendedName>
        <fullName evidence="6">Ribosome biogenesis protein ERB1</fullName>
    </recommendedName>
    <alternativeName>
        <fullName evidence="6">Eukaryotic ribosome biogenesis protein 1</fullName>
    </alternativeName>
</protein>
<feature type="compositionally biased region" description="Acidic residues" evidence="8">
    <location>
        <begin position="35"/>
        <end position="58"/>
    </location>
</feature>
<dbReference type="GO" id="GO:0070545">
    <property type="term" value="C:PeBoW complex"/>
    <property type="evidence" value="ECO:0007669"/>
    <property type="project" value="TreeGrafter"/>
</dbReference>
<accession>A0A4S4KH86</accession>
<feature type="compositionally biased region" description="Basic and acidic residues" evidence="8">
    <location>
        <begin position="327"/>
        <end position="340"/>
    </location>
</feature>
<evidence type="ECO:0000256" key="2">
    <source>
        <dbReference type="ARBA" id="ARBA00022552"/>
    </source>
</evidence>
<keyword evidence="1 6" id="KW-0690">Ribosome biogenesis</keyword>
<feature type="transmembrane region" description="Helical" evidence="9">
    <location>
        <begin position="895"/>
        <end position="916"/>
    </location>
</feature>
<comment type="subunit">
    <text evidence="6">Component of the NOP7 complex, composed of ERB1, NOP7 and YTM1. Within the NOP7 complex ERB1 appears to interact directly with NOP7 and YTM1. The NOP7 complex also associates with the 66S pre-ribosome.</text>
</comment>
<evidence type="ECO:0000256" key="9">
    <source>
        <dbReference type="SAM" id="Phobius"/>
    </source>
</evidence>
<keyword evidence="9" id="KW-1133">Transmembrane helix</keyword>
<comment type="subcellular location">
    <subcellularLocation>
        <location evidence="6">Nucleus</location>
        <location evidence="6">Nucleolus</location>
    </subcellularLocation>
    <subcellularLocation>
        <location evidence="6">Nucleus</location>
        <location evidence="6">Nucleoplasm</location>
    </subcellularLocation>
</comment>
<dbReference type="InterPro" id="IPR015943">
    <property type="entry name" value="WD40/YVTN_repeat-like_dom_sf"/>
</dbReference>
<keyword evidence="9" id="KW-0472">Membrane</keyword>
<feature type="transmembrane region" description="Helical" evidence="9">
    <location>
        <begin position="787"/>
        <end position="813"/>
    </location>
</feature>
<evidence type="ECO:0000256" key="6">
    <source>
        <dbReference type="HAMAP-Rule" id="MF_03027"/>
    </source>
</evidence>
<evidence type="ECO:0000256" key="8">
    <source>
        <dbReference type="SAM" id="MobiDB-lite"/>
    </source>
</evidence>
<evidence type="ECO:0000256" key="5">
    <source>
        <dbReference type="ARBA" id="ARBA00023242"/>
    </source>
</evidence>
<dbReference type="InterPro" id="IPR001680">
    <property type="entry name" value="WD40_rpt"/>
</dbReference>
<dbReference type="GO" id="GO:0030687">
    <property type="term" value="C:preribosome, large subunit precursor"/>
    <property type="evidence" value="ECO:0007669"/>
    <property type="project" value="UniProtKB-UniRule"/>
</dbReference>
<dbReference type="Proteomes" id="UP000309038">
    <property type="component" value="Unassembled WGS sequence"/>
</dbReference>
<comment type="similarity">
    <text evidence="6">Belongs to the WD repeat BOP1/ERB1 family.</text>
</comment>
<proteinExistence type="inferred from homology"/>
<dbReference type="AlphaFoldDB" id="A0A4S4KH86"/>
<dbReference type="InterPro" id="IPR012953">
    <property type="entry name" value="BOP1_N_dom"/>
</dbReference>
<feature type="transmembrane region" description="Helical" evidence="9">
    <location>
        <begin position="753"/>
        <end position="775"/>
    </location>
</feature>
<dbReference type="HAMAP" id="MF_03027">
    <property type="entry name" value="BOP1"/>
    <property type="match status" value="1"/>
</dbReference>
<dbReference type="InterPro" id="IPR028598">
    <property type="entry name" value="BOP1/Erb1"/>
</dbReference>
<dbReference type="Gene3D" id="2.130.10.10">
    <property type="entry name" value="YVTN repeat-like/Quinoprotein amine dehydrogenase"/>
    <property type="match status" value="1"/>
</dbReference>
<dbReference type="GO" id="GO:0043021">
    <property type="term" value="F:ribonucleoprotein complex binding"/>
    <property type="evidence" value="ECO:0007669"/>
    <property type="project" value="UniProtKB-UniRule"/>
</dbReference>
<keyword evidence="9" id="KW-0812">Transmembrane</keyword>
<name>A0A4S4KH86_9APHY</name>